<reference evidence="3 4" key="1">
    <citation type="submission" date="2020-09" db="EMBL/GenBank/DDBJ databases">
        <title>Methylomonas albis sp. nov. and Methylomonas fluvii sp. nov.: Two cold-adapted methanotrophs from the River Elbe and an amended description of Methylovulum psychrotolerans strain Eb1.</title>
        <authorList>
            <person name="Bussmann I.K."/>
            <person name="Klings K.-W."/>
            <person name="Warnstedt J."/>
            <person name="Hoppert M."/>
            <person name="Saborowski A."/>
            <person name="Horn F."/>
            <person name="Liebner S."/>
        </authorList>
    </citation>
    <scope>NUCLEOTIDE SEQUENCE [LARGE SCALE GENOMIC DNA]</scope>
    <source>
        <strain evidence="3 4">EbB</strain>
    </source>
</reference>
<feature type="transmembrane region" description="Helical" evidence="1">
    <location>
        <begin position="276"/>
        <end position="295"/>
    </location>
</feature>
<feature type="transmembrane region" description="Helical" evidence="1">
    <location>
        <begin position="241"/>
        <end position="264"/>
    </location>
</feature>
<dbReference type="PANTHER" id="PTHR23028:SF53">
    <property type="entry name" value="ACYL_TRANSF_3 DOMAIN-CONTAINING PROTEIN"/>
    <property type="match status" value="1"/>
</dbReference>
<evidence type="ECO:0000313" key="3">
    <source>
        <dbReference type="EMBL" id="MBD9361657.1"/>
    </source>
</evidence>
<dbReference type="GO" id="GO:0016746">
    <property type="term" value="F:acyltransferase activity"/>
    <property type="evidence" value="ECO:0007669"/>
    <property type="project" value="UniProtKB-KW"/>
</dbReference>
<sequence length="359" mass="41382">MDNRYRKTIVSHHSLRGVAAVLVVFFHIREISYDKGVALDSVTSFFSMGYLWVDFFFILSGYIISYVYASLFLYDYKSSLIKSFYVARFSRVYPLHLFTLILYLFLEFSFYFYRREVVGMPGVSFESLIASLLLIQGWSLSDLTLAPLNSPAWSISTEMACYLVFPFIIKWLRFNIFFVGMIVVGLSIALYLIYYGEKDGFVVIRCFAGFMLGIFIFIVYKEMPVTDYGVATSLQLIGGSGVLFAMHFSLSHSVVIVSFGLLLYSTASDCGFLAKLLNTRIFVLLGTLSYSIYLNHWIIYKAYLFYGVYVFGALSSNYSPMNVSILKYFSLMFIIFVLSFITYRYIEIPAQKYLKRKLQ</sequence>
<accession>A0ABR9DIF5</accession>
<keyword evidence="1" id="KW-1133">Transmembrane helix</keyword>
<feature type="domain" description="Acyltransferase 3" evidence="2">
    <location>
        <begin position="15"/>
        <end position="344"/>
    </location>
</feature>
<comment type="caution">
    <text evidence="3">The sequence shown here is derived from an EMBL/GenBank/DDBJ whole genome shotgun (WGS) entry which is preliminary data.</text>
</comment>
<keyword evidence="3" id="KW-0808">Transferase</keyword>
<feature type="transmembrane region" description="Helical" evidence="1">
    <location>
        <begin position="95"/>
        <end position="113"/>
    </location>
</feature>
<gene>
    <name evidence="3" type="ORF">EBB_14225</name>
</gene>
<organism evidence="3 4">
    <name type="scientific">Methylomonas fluvii</name>
    <dbReference type="NCBI Taxonomy" id="1854564"/>
    <lineage>
        <taxon>Bacteria</taxon>
        <taxon>Pseudomonadati</taxon>
        <taxon>Pseudomonadota</taxon>
        <taxon>Gammaproteobacteria</taxon>
        <taxon>Methylococcales</taxon>
        <taxon>Methylococcaceae</taxon>
        <taxon>Methylomonas</taxon>
    </lineage>
</organism>
<dbReference type="EMBL" id="JACXST010000002">
    <property type="protein sequence ID" value="MBD9361657.1"/>
    <property type="molecule type" value="Genomic_DNA"/>
</dbReference>
<keyword evidence="1" id="KW-0472">Membrane</keyword>
<feature type="transmembrane region" description="Helical" evidence="1">
    <location>
        <begin position="176"/>
        <end position="194"/>
    </location>
</feature>
<keyword evidence="3" id="KW-0012">Acyltransferase</keyword>
<dbReference type="InterPro" id="IPR002656">
    <property type="entry name" value="Acyl_transf_3_dom"/>
</dbReference>
<dbReference type="Proteomes" id="UP000641152">
    <property type="component" value="Unassembled WGS sequence"/>
</dbReference>
<evidence type="ECO:0000256" key="1">
    <source>
        <dbReference type="SAM" id="Phobius"/>
    </source>
</evidence>
<keyword evidence="1" id="KW-0812">Transmembrane</keyword>
<feature type="transmembrane region" description="Helical" evidence="1">
    <location>
        <begin position="325"/>
        <end position="346"/>
    </location>
</feature>
<proteinExistence type="predicted"/>
<keyword evidence="4" id="KW-1185">Reference proteome</keyword>
<feature type="transmembrane region" description="Helical" evidence="1">
    <location>
        <begin position="12"/>
        <end position="29"/>
    </location>
</feature>
<dbReference type="RefSeq" id="WP_192394449.1">
    <property type="nucleotide sequence ID" value="NZ_CAJHIU010000002.1"/>
</dbReference>
<protein>
    <submittedName>
        <fullName evidence="3">Acyltransferase</fullName>
    </submittedName>
</protein>
<feature type="transmembrane region" description="Helical" evidence="1">
    <location>
        <begin position="49"/>
        <end position="74"/>
    </location>
</feature>
<dbReference type="PANTHER" id="PTHR23028">
    <property type="entry name" value="ACETYLTRANSFERASE"/>
    <property type="match status" value="1"/>
</dbReference>
<feature type="transmembrane region" description="Helical" evidence="1">
    <location>
        <begin position="200"/>
        <end position="220"/>
    </location>
</feature>
<dbReference type="Pfam" id="PF01757">
    <property type="entry name" value="Acyl_transf_3"/>
    <property type="match status" value="1"/>
</dbReference>
<dbReference type="InterPro" id="IPR050879">
    <property type="entry name" value="Acyltransferase_3"/>
</dbReference>
<evidence type="ECO:0000313" key="4">
    <source>
        <dbReference type="Proteomes" id="UP000641152"/>
    </source>
</evidence>
<name>A0ABR9DIF5_9GAMM</name>
<evidence type="ECO:0000259" key="2">
    <source>
        <dbReference type="Pfam" id="PF01757"/>
    </source>
</evidence>